<dbReference type="SUPFAM" id="SSF54060">
    <property type="entry name" value="His-Me finger endonucleases"/>
    <property type="match status" value="1"/>
</dbReference>
<reference evidence="2" key="1">
    <citation type="journal article" date="2021" name="PeerJ">
        <title>Extensive microbial diversity within the chicken gut microbiome revealed by metagenomics and culture.</title>
        <authorList>
            <person name="Gilroy R."/>
            <person name="Ravi A."/>
            <person name="Getino M."/>
            <person name="Pursley I."/>
            <person name="Horton D.L."/>
            <person name="Alikhan N.F."/>
            <person name="Baker D."/>
            <person name="Gharbi K."/>
            <person name="Hall N."/>
            <person name="Watson M."/>
            <person name="Adriaenssens E.M."/>
            <person name="Foster-Nyarko E."/>
            <person name="Jarju S."/>
            <person name="Secka A."/>
            <person name="Antonio M."/>
            <person name="Oren A."/>
            <person name="Chaudhuri R.R."/>
            <person name="La Ragione R."/>
            <person name="Hildebrand F."/>
            <person name="Pallen M.J."/>
        </authorList>
    </citation>
    <scope>NUCLEOTIDE SEQUENCE</scope>
    <source>
        <strain evidence="2">CHK171-505</strain>
    </source>
</reference>
<evidence type="ECO:0000313" key="2">
    <source>
        <dbReference type="EMBL" id="HJA91325.1"/>
    </source>
</evidence>
<keyword evidence="2" id="KW-0255">Endonuclease</keyword>
<accession>A0A9D2I1S1</accession>
<organism evidence="2 3">
    <name type="scientific">Candidatus Jeotgalibaca merdavium</name>
    <dbReference type="NCBI Taxonomy" id="2838627"/>
    <lineage>
        <taxon>Bacteria</taxon>
        <taxon>Bacillati</taxon>
        <taxon>Bacillota</taxon>
        <taxon>Bacilli</taxon>
        <taxon>Lactobacillales</taxon>
        <taxon>Carnobacteriaceae</taxon>
        <taxon>Jeotgalibaca</taxon>
    </lineage>
</organism>
<reference evidence="2" key="2">
    <citation type="submission" date="2021-04" db="EMBL/GenBank/DDBJ databases">
        <authorList>
            <person name="Gilroy R."/>
        </authorList>
    </citation>
    <scope>NUCLEOTIDE SEQUENCE</scope>
    <source>
        <strain evidence="2">CHK171-505</strain>
    </source>
</reference>
<dbReference type="InterPro" id="IPR044925">
    <property type="entry name" value="His-Me_finger_sf"/>
</dbReference>
<feature type="domain" description="HNH nuclease" evidence="1">
    <location>
        <begin position="192"/>
        <end position="236"/>
    </location>
</feature>
<comment type="caution">
    <text evidence="2">The sequence shown here is derived from an EMBL/GenBank/DDBJ whole genome shotgun (WGS) entry which is preliminary data.</text>
</comment>
<proteinExistence type="predicted"/>
<dbReference type="AlphaFoldDB" id="A0A9D2I1S1"/>
<dbReference type="InterPro" id="IPR003615">
    <property type="entry name" value="HNH_nuc"/>
</dbReference>
<dbReference type="Gene3D" id="3.90.75.20">
    <property type="match status" value="1"/>
</dbReference>
<protein>
    <submittedName>
        <fullName evidence="2">HNH endonuclease</fullName>
    </submittedName>
</protein>
<sequence length="268" mass="30845">MAKIYSDEQIDFIRKIAPGKWNAEIADLFNKKFGMSLTAKKITSIKKNHNIISGMRGKGTGTEPKNKIFTDEISEFIHQHYIGIGNIELTEMINKQFQTTFVTSQIKAYKARHKLDSGINGYFEPGQEAFNKGMKQSEYMSRTAIERTKSTQFQKGQKPQNYKPVGTERVDRDGYVLVKVQDDGEWHERWRHKSRVVWEKENGPVPNGYTLVFLDRNRENCSVGNLRLVSRAELARINQNDLLTDDIAINEVALNIAKLMTKTSELRR</sequence>
<dbReference type="Proteomes" id="UP000886856">
    <property type="component" value="Unassembled WGS sequence"/>
</dbReference>
<keyword evidence="2" id="KW-0540">Nuclease</keyword>
<gene>
    <name evidence="2" type="ORF">H9948_11110</name>
</gene>
<keyword evidence="2" id="KW-0378">Hydrolase</keyword>
<dbReference type="EMBL" id="DWYW01000257">
    <property type="protein sequence ID" value="HJA91325.1"/>
    <property type="molecule type" value="Genomic_DNA"/>
</dbReference>
<name>A0A9D2I1S1_9LACT</name>
<dbReference type="Pfam" id="PF13392">
    <property type="entry name" value="HNH_3"/>
    <property type="match status" value="1"/>
</dbReference>
<dbReference type="GO" id="GO:0004519">
    <property type="term" value="F:endonuclease activity"/>
    <property type="evidence" value="ECO:0007669"/>
    <property type="project" value="UniProtKB-KW"/>
</dbReference>
<evidence type="ECO:0000259" key="1">
    <source>
        <dbReference type="Pfam" id="PF13392"/>
    </source>
</evidence>
<evidence type="ECO:0000313" key="3">
    <source>
        <dbReference type="Proteomes" id="UP000886856"/>
    </source>
</evidence>